<protein>
    <recommendedName>
        <fullName evidence="4">NlpC/P60 domain-containing protein</fullName>
    </recommendedName>
</protein>
<organism evidence="2 3">
    <name type="scientific">Tetrabaena socialis</name>
    <dbReference type="NCBI Taxonomy" id="47790"/>
    <lineage>
        <taxon>Eukaryota</taxon>
        <taxon>Viridiplantae</taxon>
        <taxon>Chlorophyta</taxon>
        <taxon>core chlorophytes</taxon>
        <taxon>Chlorophyceae</taxon>
        <taxon>CS clade</taxon>
        <taxon>Chlamydomonadales</taxon>
        <taxon>Tetrabaenaceae</taxon>
        <taxon>Tetrabaena</taxon>
    </lineage>
</organism>
<dbReference type="InterPro" id="IPR038765">
    <property type="entry name" value="Papain-like_cys_pep_sf"/>
</dbReference>
<feature type="region of interest" description="Disordered" evidence="1">
    <location>
        <begin position="298"/>
        <end position="325"/>
    </location>
</feature>
<feature type="region of interest" description="Disordered" evidence="1">
    <location>
        <begin position="29"/>
        <end position="61"/>
    </location>
</feature>
<dbReference type="Gene3D" id="3.90.1720.10">
    <property type="entry name" value="endopeptidase domain like (from Nostoc punctiforme)"/>
    <property type="match status" value="1"/>
</dbReference>
<dbReference type="Proteomes" id="UP000236333">
    <property type="component" value="Unassembled WGS sequence"/>
</dbReference>
<dbReference type="OrthoDB" id="202825at2759"/>
<dbReference type="EMBL" id="PGGS01000037">
    <property type="protein sequence ID" value="PNH11146.1"/>
    <property type="molecule type" value="Genomic_DNA"/>
</dbReference>
<sequence>MNGDAPGPAGASEEPASLQAAFAAFVVSRKTSKSASGKRKKKKGCSAKEEGGNEAAPASPLAVEERRARLRALFVETARKYIGVPYGRKHHELLACACEGCSCSGRQLYHEPLFLDCCGLVRKVARDMQRHLGFRLGRLNQAYQYDTLPVRLEQASQLQPGDLVFYSGSLVEPTSRRHAFDMTHVEIFIGGDSGEATIGSRERYKWVMEYPSYRFESQRWRLIAHHFCSLDPWLDGLCAPQHPELWHARRRGAGGQQQQQGALGAAAAHGHGGAGVQAAAVVPELTWDSSRRYSIFGGGAAGAGAAQEGEGQGGDEQLQSDGDDG</sequence>
<gene>
    <name evidence="2" type="ORF">TSOC_002049</name>
</gene>
<evidence type="ECO:0000313" key="3">
    <source>
        <dbReference type="Proteomes" id="UP000236333"/>
    </source>
</evidence>
<evidence type="ECO:0000256" key="1">
    <source>
        <dbReference type="SAM" id="MobiDB-lite"/>
    </source>
</evidence>
<dbReference type="AlphaFoldDB" id="A0A2J8AF73"/>
<evidence type="ECO:0008006" key="4">
    <source>
        <dbReference type="Google" id="ProtNLM"/>
    </source>
</evidence>
<dbReference type="SUPFAM" id="SSF54001">
    <property type="entry name" value="Cysteine proteinases"/>
    <property type="match status" value="1"/>
</dbReference>
<dbReference type="PANTHER" id="PTHR47664">
    <property type="entry name" value="NLPC_P60 DOMAIN-CONTAINING PROTEIN"/>
    <property type="match status" value="1"/>
</dbReference>
<comment type="caution">
    <text evidence="2">The sequence shown here is derived from an EMBL/GenBank/DDBJ whole genome shotgun (WGS) entry which is preliminary data.</text>
</comment>
<reference evidence="2 3" key="1">
    <citation type="journal article" date="2017" name="Mol. Biol. Evol.">
        <title>The 4-celled Tetrabaena socialis nuclear genome reveals the essential components for genetic control of cell number at the origin of multicellularity in the volvocine lineage.</title>
        <authorList>
            <person name="Featherston J."/>
            <person name="Arakaki Y."/>
            <person name="Hanschen E.R."/>
            <person name="Ferris P.J."/>
            <person name="Michod R.E."/>
            <person name="Olson B.J.S.C."/>
            <person name="Nozaki H."/>
            <person name="Durand P.M."/>
        </authorList>
    </citation>
    <scope>NUCLEOTIDE SEQUENCE [LARGE SCALE GENOMIC DNA]</scope>
    <source>
        <strain evidence="2 3">NIES-571</strain>
    </source>
</reference>
<feature type="compositionally biased region" description="Low complexity" evidence="1">
    <location>
        <begin position="256"/>
        <end position="269"/>
    </location>
</feature>
<keyword evidence="3" id="KW-1185">Reference proteome</keyword>
<dbReference type="PANTHER" id="PTHR47664:SF1">
    <property type="entry name" value="CHROMOSOME UNDETERMINED SCAFFOLD_14, WHOLE GENOME SHOTGUN SEQUENCE"/>
    <property type="match status" value="1"/>
</dbReference>
<feature type="compositionally biased region" description="Low complexity" evidence="1">
    <location>
        <begin position="303"/>
        <end position="325"/>
    </location>
</feature>
<feature type="region of interest" description="Disordered" evidence="1">
    <location>
        <begin position="250"/>
        <end position="269"/>
    </location>
</feature>
<name>A0A2J8AF73_9CHLO</name>
<accession>A0A2J8AF73</accession>
<proteinExistence type="predicted"/>
<evidence type="ECO:0000313" key="2">
    <source>
        <dbReference type="EMBL" id="PNH11146.1"/>
    </source>
</evidence>
<feature type="compositionally biased region" description="Basic residues" evidence="1">
    <location>
        <begin position="30"/>
        <end position="45"/>
    </location>
</feature>